<dbReference type="EMBL" id="VOEJ01000003">
    <property type="protein sequence ID" value="TWR29876.1"/>
    <property type="molecule type" value="Genomic_DNA"/>
</dbReference>
<evidence type="ECO:0000256" key="1">
    <source>
        <dbReference type="SAM" id="SignalP"/>
    </source>
</evidence>
<dbReference type="InterPro" id="IPR032577">
    <property type="entry name" value="DUF4920"/>
</dbReference>
<proteinExistence type="predicted"/>
<dbReference type="OrthoDB" id="794173at2"/>
<dbReference type="Pfam" id="PF16267">
    <property type="entry name" value="DUF4920"/>
    <property type="match status" value="1"/>
</dbReference>
<evidence type="ECO:0000313" key="3">
    <source>
        <dbReference type="Proteomes" id="UP000320042"/>
    </source>
</evidence>
<accession>A0A563UEZ6</accession>
<dbReference type="AlphaFoldDB" id="A0A563UEZ6"/>
<feature type="signal peptide" evidence="1">
    <location>
        <begin position="1"/>
        <end position="22"/>
    </location>
</feature>
<dbReference type="Proteomes" id="UP000320042">
    <property type="component" value="Unassembled WGS sequence"/>
</dbReference>
<dbReference type="RefSeq" id="WP_146381432.1">
    <property type="nucleotide sequence ID" value="NZ_VOEJ01000003.1"/>
</dbReference>
<keyword evidence="3" id="KW-1185">Reference proteome</keyword>
<sequence>MQFKICITTVSFLLLAVVTSNAQQKVALPHGMVFGEKPQTIAPVPASKIETYMYRKTRFNTAISGKIIRVTQPKGGWFEVDAGNGKIIAAHFKNANVNLPVQIKGRTVIMEGVAQKQFIADDGQHLAGDTVVGKKQHKVNADPKRRLTFEVRGLMVDK</sequence>
<organism evidence="2 3">
    <name type="scientific">Mucilaginibacter pallidiroseus</name>
    <dbReference type="NCBI Taxonomy" id="2599295"/>
    <lineage>
        <taxon>Bacteria</taxon>
        <taxon>Pseudomonadati</taxon>
        <taxon>Bacteroidota</taxon>
        <taxon>Sphingobacteriia</taxon>
        <taxon>Sphingobacteriales</taxon>
        <taxon>Sphingobacteriaceae</taxon>
        <taxon>Mucilaginibacter</taxon>
    </lineage>
</organism>
<protein>
    <submittedName>
        <fullName evidence="2">DUF4920 domain-containing protein</fullName>
    </submittedName>
</protein>
<name>A0A563UEZ6_9SPHI</name>
<reference evidence="2 3" key="1">
    <citation type="submission" date="2019-07" db="EMBL/GenBank/DDBJ databases">
        <authorList>
            <person name="Kim J."/>
        </authorList>
    </citation>
    <scope>NUCLEOTIDE SEQUENCE [LARGE SCALE GENOMIC DNA]</scope>
    <source>
        <strain evidence="3">dk17</strain>
    </source>
</reference>
<gene>
    <name evidence="2" type="ORF">FPZ43_08475</name>
</gene>
<comment type="caution">
    <text evidence="2">The sequence shown here is derived from an EMBL/GenBank/DDBJ whole genome shotgun (WGS) entry which is preliminary data.</text>
</comment>
<feature type="chain" id="PRO_5021937981" evidence="1">
    <location>
        <begin position="23"/>
        <end position="158"/>
    </location>
</feature>
<evidence type="ECO:0000313" key="2">
    <source>
        <dbReference type="EMBL" id="TWR29876.1"/>
    </source>
</evidence>
<keyword evidence="1" id="KW-0732">Signal</keyword>